<dbReference type="Pfam" id="PF03015">
    <property type="entry name" value="Sterile"/>
    <property type="match status" value="1"/>
</dbReference>
<feature type="domain" description="Fatty acyl-CoA reductase C-terminal" evidence="11">
    <location>
        <begin position="371"/>
        <end position="463"/>
    </location>
</feature>
<evidence type="ECO:0000256" key="2">
    <source>
        <dbReference type="ARBA" id="ARBA00005928"/>
    </source>
</evidence>
<evidence type="ECO:0000259" key="12">
    <source>
        <dbReference type="Pfam" id="PF07993"/>
    </source>
</evidence>
<reference evidence="13" key="1">
    <citation type="submission" date="2022-01" db="EMBL/GenBank/DDBJ databases">
        <authorList>
            <person name="King R."/>
        </authorList>
    </citation>
    <scope>NUCLEOTIDE SEQUENCE</scope>
</reference>
<keyword evidence="14" id="KW-1185">Reference proteome</keyword>
<dbReference type="GO" id="GO:0035336">
    <property type="term" value="P:long-chain fatty-acyl-CoA metabolic process"/>
    <property type="evidence" value="ECO:0007669"/>
    <property type="project" value="TreeGrafter"/>
</dbReference>
<dbReference type="Proteomes" id="UP001153620">
    <property type="component" value="Chromosome 2"/>
</dbReference>
<feature type="domain" description="Thioester reductase (TE)" evidence="12">
    <location>
        <begin position="29"/>
        <end position="298"/>
    </location>
</feature>
<evidence type="ECO:0000256" key="8">
    <source>
        <dbReference type="ARBA" id="ARBA00023136"/>
    </source>
</evidence>
<evidence type="ECO:0000256" key="5">
    <source>
        <dbReference type="ARBA" id="ARBA00022857"/>
    </source>
</evidence>
<evidence type="ECO:0000313" key="14">
    <source>
        <dbReference type="Proteomes" id="UP001153620"/>
    </source>
</evidence>
<dbReference type="SUPFAM" id="SSF51735">
    <property type="entry name" value="NAD(P)-binding Rossmann-fold domains"/>
    <property type="match status" value="1"/>
</dbReference>
<evidence type="ECO:0000313" key="13">
    <source>
        <dbReference type="EMBL" id="CAG9802503.1"/>
    </source>
</evidence>
<evidence type="ECO:0000256" key="1">
    <source>
        <dbReference type="ARBA" id="ARBA00004141"/>
    </source>
</evidence>
<dbReference type="EC" id="1.2.1.84" evidence="10"/>
<dbReference type="Gene3D" id="3.40.50.720">
    <property type="entry name" value="NAD(P)-binding Rossmann-like Domain"/>
    <property type="match status" value="1"/>
</dbReference>
<dbReference type="OrthoDB" id="8059558at2759"/>
<evidence type="ECO:0000256" key="6">
    <source>
        <dbReference type="ARBA" id="ARBA00022989"/>
    </source>
</evidence>
<sequence>MIDNLLKKDEALLHLPTIPNFFAGQEIFITGGTGFLGKVLIEKLLRSCPDIKTIYLLLRPKKGHSIDERLTSLCDQVVFDALRVFNPKFMDKLVPIEGDVSQLGLGMSEHDKKMMKNVSIVYHSAASVRFDDSLKYAVLMNTRGTREVMEFATTLLNIKCVMHVSTTYSNLGYDSVKEEIYPAIADWQKTIEICEKMEENVLNFVTKKYTSFMPNTYVFSKNLAEHVSLHCKDRLPVIIFRPSIVFSAWEEPFRGYVDNFNGPMGILLASHIGISKTMLCDPKNILDMLPVDVCVKAMIISSWKRAHEQQSVLPVINAAAAKMITVTINQLLDIGINGSCEEFPPGNLGIFVQSGGVTLCAIWNLIRCFFFQLIPAMIIDTALKIKGMRPRLMKLQRKMYEANKALTYFTTHNFDFQNENFIKLASYLRPEDLKAFDNTSHYRGSLITYSRFALYGFRRYLLNFKDEDLEKDRQRAHKIRIATAVVKYLMYFILFCIIIFKTDILSFLPQRRSDCSVNYLSDGERSHSLRFMD</sequence>
<evidence type="ECO:0000259" key="11">
    <source>
        <dbReference type="Pfam" id="PF03015"/>
    </source>
</evidence>
<evidence type="ECO:0000256" key="9">
    <source>
        <dbReference type="ARBA" id="ARBA00052530"/>
    </source>
</evidence>
<keyword evidence="5 10" id="KW-0521">NADP</keyword>
<proteinExistence type="inferred from homology"/>
<dbReference type="EMBL" id="OU895878">
    <property type="protein sequence ID" value="CAG9802503.1"/>
    <property type="molecule type" value="Genomic_DNA"/>
</dbReference>
<comment type="subcellular location">
    <subcellularLocation>
        <location evidence="1">Membrane</location>
        <topology evidence="1">Multi-pass membrane protein</topology>
    </subcellularLocation>
</comment>
<dbReference type="GO" id="GO:0080019">
    <property type="term" value="F:alcohol-forming very long-chain fatty acyl-CoA reductase activity"/>
    <property type="evidence" value="ECO:0007669"/>
    <property type="project" value="InterPro"/>
</dbReference>
<dbReference type="PANTHER" id="PTHR11011:SF24">
    <property type="entry name" value="FATTY ACYL-COA REDUCTASE"/>
    <property type="match status" value="1"/>
</dbReference>
<comment type="similarity">
    <text evidence="2 10">Belongs to the fatty acyl-CoA reductase family.</text>
</comment>
<dbReference type="InterPro" id="IPR013120">
    <property type="entry name" value="FAR_NAD-bd"/>
</dbReference>
<feature type="transmembrane region" description="Helical" evidence="10">
    <location>
        <begin position="481"/>
        <end position="500"/>
    </location>
</feature>
<accession>A0A9N9RSB0</accession>
<dbReference type="FunFam" id="3.40.50.720:FF:000143">
    <property type="entry name" value="Fatty acyl-CoA reductase"/>
    <property type="match status" value="1"/>
</dbReference>
<dbReference type="CDD" id="cd09071">
    <property type="entry name" value="FAR_C"/>
    <property type="match status" value="1"/>
</dbReference>
<keyword evidence="3 10" id="KW-0444">Lipid biosynthesis</keyword>
<dbReference type="InterPro" id="IPR036291">
    <property type="entry name" value="NAD(P)-bd_dom_sf"/>
</dbReference>
<keyword evidence="8 10" id="KW-0472">Membrane</keyword>
<dbReference type="AlphaFoldDB" id="A0A9N9RSB0"/>
<comment type="function">
    <text evidence="10">Catalyzes the reduction of fatty acyl-CoA to fatty alcohols.</text>
</comment>
<keyword evidence="10" id="KW-0560">Oxidoreductase</keyword>
<name>A0A9N9RSB0_9DIPT</name>
<keyword evidence="4 10" id="KW-0812">Transmembrane</keyword>
<comment type="catalytic activity">
    <reaction evidence="9 10">
        <text>a long-chain fatty acyl-CoA + 2 NADPH + 2 H(+) = a long-chain primary fatty alcohol + 2 NADP(+) + CoA</text>
        <dbReference type="Rhea" id="RHEA:52716"/>
        <dbReference type="ChEBI" id="CHEBI:15378"/>
        <dbReference type="ChEBI" id="CHEBI:57287"/>
        <dbReference type="ChEBI" id="CHEBI:57783"/>
        <dbReference type="ChEBI" id="CHEBI:58349"/>
        <dbReference type="ChEBI" id="CHEBI:77396"/>
        <dbReference type="ChEBI" id="CHEBI:83139"/>
        <dbReference type="EC" id="1.2.1.84"/>
    </reaction>
</comment>
<dbReference type="CDD" id="cd05236">
    <property type="entry name" value="FAR-N_SDR_e"/>
    <property type="match status" value="1"/>
</dbReference>
<organism evidence="13 14">
    <name type="scientific">Chironomus riparius</name>
    <dbReference type="NCBI Taxonomy" id="315576"/>
    <lineage>
        <taxon>Eukaryota</taxon>
        <taxon>Metazoa</taxon>
        <taxon>Ecdysozoa</taxon>
        <taxon>Arthropoda</taxon>
        <taxon>Hexapoda</taxon>
        <taxon>Insecta</taxon>
        <taxon>Pterygota</taxon>
        <taxon>Neoptera</taxon>
        <taxon>Endopterygota</taxon>
        <taxon>Diptera</taxon>
        <taxon>Nematocera</taxon>
        <taxon>Chironomoidea</taxon>
        <taxon>Chironomidae</taxon>
        <taxon>Chironominae</taxon>
        <taxon>Chironomus</taxon>
    </lineage>
</organism>
<evidence type="ECO:0000256" key="7">
    <source>
        <dbReference type="ARBA" id="ARBA00023098"/>
    </source>
</evidence>
<dbReference type="PANTHER" id="PTHR11011">
    <property type="entry name" value="MALE STERILITY PROTEIN 2-RELATED"/>
    <property type="match status" value="1"/>
</dbReference>
<dbReference type="GO" id="GO:0005777">
    <property type="term" value="C:peroxisome"/>
    <property type="evidence" value="ECO:0007669"/>
    <property type="project" value="TreeGrafter"/>
</dbReference>
<evidence type="ECO:0000256" key="10">
    <source>
        <dbReference type="RuleBase" id="RU363097"/>
    </source>
</evidence>
<reference evidence="13" key="2">
    <citation type="submission" date="2022-10" db="EMBL/GenBank/DDBJ databases">
        <authorList>
            <consortium name="ENA_rothamsted_submissions"/>
            <consortium name="culmorum"/>
            <person name="King R."/>
        </authorList>
    </citation>
    <scope>NUCLEOTIDE SEQUENCE</scope>
</reference>
<gene>
    <name evidence="13" type="ORF">CHIRRI_LOCUS5410</name>
</gene>
<dbReference type="Pfam" id="PF07993">
    <property type="entry name" value="NAD_binding_4"/>
    <property type="match status" value="1"/>
</dbReference>
<protein>
    <recommendedName>
        <fullName evidence="10">Fatty acyl-CoA reductase</fullName>
        <ecNumber evidence="10">1.2.1.84</ecNumber>
    </recommendedName>
</protein>
<keyword evidence="6 10" id="KW-1133">Transmembrane helix</keyword>
<dbReference type="GO" id="GO:0102965">
    <property type="term" value="F:alcohol-forming long-chain fatty acyl-CoA reductase activity"/>
    <property type="evidence" value="ECO:0007669"/>
    <property type="project" value="UniProtKB-EC"/>
</dbReference>
<dbReference type="GO" id="GO:0016020">
    <property type="term" value="C:membrane"/>
    <property type="evidence" value="ECO:0007669"/>
    <property type="project" value="UniProtKB-SubCell"/>
</dbReference>
<evidence type="ECO:0000256" key="4">
    <source>
        <dbReference type="ARBA" id="ARBA00022692"/>
    </source>
</evidence>
<dbReference type="InterPro" id="IPR026055">
    <property type="entry name" value="FAR"/>
</dbReference>
<keyword evidence="7 10" id="KW-0443">Lipid metabolism</keyword>
<evidence type="ECO:0000256" key="3">
    <source>
        <dbReference type="ARBA" id="ARBA00022516"/>
    </source>
</evidence>
<dbReference type="InterPro" id="IPR033640">
    <property type="entry name" value="FAR_C"/>
</dbReference>